<accession>A0AAV9IMR0</accession>
<feature type="compositionally biased region" description="Basic and acidic residues" evidence="6">
    <location>
        <begin position="32"/>
        <end position="43"/>
    </location>
</feature>
<organism evidence="7 8">
    <name type="scientific">Galdieria yellowstonensis</name>
    <dbReference type="NCBI Taxonomy" id="3028027"/>
    <lineage>
        <taxon>Eukaryota</taxon>
        <taxon>Rhodophyta</taxon>
        <taxon>Bangiophyceae</taxon>
        <taxon>Galdieriales</taxon>
        <taxon>Galdieriaceae</taxon>
        <taxon>Galdieria</taxon>
    </lineage>
</organism>
<feature type="repeat" description="WD" evidence="5">
    <location>
        <begin position="291"/>
        <end position="321"/>
    </location>
</feature>
<dbReference type="InterPro" id="IPR001680">
    <property type="entry name" value="WD40_rpt"/>
</dbReference>
<proteinExistence type="predicted"/>
<dbReference type="Proteomes" id="UP001300502">
    <property type="component" value="Unassembled WGS sequence"/>
</dbReference>
<evidence type="ECO:0000313" key="8">
    <source>
        <dbReference type="Proteomes" id="UP001300502"/>
    </source>
</evidence>
<dbReference type="SUPFAM" id="SSF50978">
    <property type="entry name" value="WD40 repeat-like"/>
    <property type="match status" value="1"/>
</dbReference>
<feature type="repeat" description="WD" evidence="5">
    <location>
        <begin position="251"/>
        <end position="291"/>
    </location>
</feature>
<evidence type="ECO:0000313" key="7">
    <source>
        <dbReference type="EMBL" id="KAK4528649.1"/>
    </source>
</evidence>
<dbReference type="PROSITE" id="PS50082">
    <property type="entry name" value="WD_REPEATS_2"/>
    <property type="match status" value="4"/>
</dbReference>
<comment type="caution">
    <text evidence="7">The sequence shown here is derived from an EMBL/GenBank/DDBJ whole genome shotgun (WGS) entry which is preliminary data.</text>
</comment>
<dbReference type="InterPro" id="IPR015943">
    <property type="entry name" value="WD40/YVTN_repeat-like_dom_sf"/>
</dbReference>
<dbReference type="Gene3D" id="2.130.10.10">
    <property type="entry name" value="YVTN repeat-like/Quinoprotein amine dehydrogenase"/>
    <property type="match status" value="1"/>
</dbReference>
<dbReference type="PRINTS" id="PR00320">
    <property type="entry name" value="GPROTEINBRPT"/>
</dbReference>
<dbReference type="PROSITE" id="PS50294">
    <property type="entry name" value="WD_REPEATS_REGION"/>
    <property type="match status" value="3"/>
</dbReference>
<dbReference type="PROSITE" id="PS00678">
    <property type="entry name" value="WD_REPEATS_1"/>
    <property type="match status" value="2"/>
</dbReference>
<feature type="repeat" description="WD" evidence="5">
    <location>
        <begin position="209"/>
        <end position="250"/>
    </location>
</feature>
<gene>
    <name evidence="7" type="ORF">GAYE_SCF62G6594</name>
</gene>
<sequence length="442" mass="48857">MVKRQRGSAFREENEDAVDDFLLSEDSESEEESRVNDTEKKRLERAESAIGLSRLRDVSFETHSSISDDEESSVDDADSKLIQEALESQGASFFPIADSLRDCNSESFVTQRVRCSRLSPTCVALSNDERVAVVGSKDQSVNVLDVEKNKKVHSFLGIRSGDKPDVLKGHHGHVLCCCVGEDGKLAFTGGVDKYIKVWDLRSRHLVTSLKGHRDAVTGVVCAPNSSDLYSCSADRSLKVWNLNNFVYVDTLFGHEAPVSSIHCMASGLALTGGSDRTLRLWKVNEDSQLIFRGHNASMDSVSFVTGSQFVSGSEDGSLALWHRMRRKPVLYIHDAHEESRRKRDVHPNPIASSSWWISSVASIVRSDLVASGSANGHILLWKCGENLLEPVHGIQAPGYVNGLQFGSSKRLLASVQGQEHRLGRWHRFPGVKNVLTITRLPC</sequence>
<dbReference type="InterPro" id="IPR039241">
    <property type="entry name" value="Rrp9-like"/>
</dbReference>
<dbReference type="CDD" id="cd00200">
    <property type="entry name" value="WD40"/>
    <property type="match status" value="1"/>
</dbReference>
<dbReference type="Pfam" id="PF00400">
    <property type="entry name" value="WD40"/>
    <property type="match status" value="4"/>
</dbReference>
<evidence type="ECO:0000256" key="3">
    <source>
        <dbReference type="ARBA" id="ARBA00022737"/>
    </source>
</evidence>
<keyword evidence="2 5" id="KW-0853">WD repeat</keyword>
<dbReference type="FunFam" id="2.130.10.10:FF:000509">
    <property type="entry name" value="U3 small nucleolar RNA-interacting protein"/>
    <property type="match status" value="1"/>
</dbReference>
<dbReference type="SMART" id="SM00320">
    <property type="entry name" value="WD40"/>
    <property type="match status" value="6"/>
</dbReference>
<evidence type="ECO:0000256" key="4">
    <source>
        <dbReference type="ARBA" id="ARBA00023242"/>
    </source>
</evidence>
<evidence type="ECO:0000256" key="2">
    <source>
        <dbReference type="ARBA" id="ARBA00022574"/>
    </source>
</evidence>
<feature type="region of interest" description="Disordered" evidence="6">
    <location>
        <begin position="1"/>
        <end position="43"/>
    </location>
</feature>
<dbReference type="InterPro" id="IPR019775">
    <property type="entry name" value="WD40_repeat_CS"/>
</dbReference>
<feature type="compositionally biased region" description="Acidic residues" evidence="6">
    <location>
        <begin position="13"/>
        <end position="31"/>
    </location>
</feature>
<keyword evidence="8" id="KW-1185">Reference proteome</keyword>
<dbReference type="EMBL" id="JANCYU010000067">
    <property type="protein sequence ID" value="KAK4528649.1"/>
    <property type="molecule type" value="Genomic_DNA"/>
</dbReference>
<feature type="repeat" description="WD" evidence="5">
    <location>
        <begin position="167"/>
        <end position="208"/>
    </location>
</feature>
<dbReference type="AlphaFoldDB" id="A0AAV9IMR0"/>
<reference evidence="7 8" key="1">
    <citation type="submission" date="2022-07" db="EMBL/GenBank/DDBJ databases">
        <title>Genome-wide signatures of adaptation to extreme environments.</title>
        <authorList>
            <person name="Cho C.H."/>
            <person name="Yoon H.S."/>
        </authorList>
    </citation>
    <scope>NUCLEOTIDE SEQUENCE [LARGE SCALE GENOMIC DNA]</scope>
    <source>
        <strain evidence="7 8">108.79 E11</strain>
    </source>
</reference>
<evidence type="ECO:0000256" key="5">
    <source>
        <dbReference type="PROSITE-ProRule" id="PRU00221"/>
    </source>
</evidence>
<dbReference type="InterPro" id="IPR036322">
    <property type="entry name" value="WD40_repeat_dom_sf"/>
</dbReference>
<dbReference type="GO" id="GO:0034511">
    <property type="term" value="F:U3 snoRNA binding"/>
    <property type="evidence" value="ECO:0007669"/>
    <property type="project" value="InterPro"/>
</dbReference>
<evidence type="ECO:0000256" key="1">
    <source>
        <dbReference type="ARBA" id="ARBA00004123"/>
    </source>
</evidence>
<keyword evidence="4" id="KW-0539">Nucleus</keyword>
<dbReference type="GO" id="GO:0032040">
    <property type="term" value="C:small-subunit processome"/>
    <property type="evidence" value="ECO:0007669"/>
    <property type="project" value="TreeGrafter"/>
</dbReference>
<dbReference type="InterPro" id="IPR020472">
    <property type="entry name" value="WD40_PAC1"/>
</dbReference>
<dbReference type="PANTHER" id="PTHR19865:SF0">
    <property type="entry name" value="U3 SMALL NUCLEOLAR RNA-INTERACTING PROTEIN 2"/>
    <property type="match status" value="1"/>
</dbReference>
<dbReference type="PANTHER" id="PTHR19865">
    <property type="entry name" value="U3 SMALL NUCLEOLAR RNA INTERACTING PROTEIN 2"/>
    <property type="match status" value="1"/>
</dbReference>
<keyword evidence="3" id="KW-0677">Repeat</keyword>
<protein>
    <submittedName>
        <fullName evidence="7">Uncharacterized protein</fullName>
    </submittedName>
</protein>
<comment type="subcellular location">
    <subcellularLocation>
        <location evidence="1">Nucleus</location>
    </subcellularLocation>
</comment>
<evidence type="ECO:0000256" key="6">
    <source>
        <dbReference type="SAM" id="MobiDB-lite"/>
    </source>
</evidence>
<name>A0AAV9IMR0_9RHOD</name>